<feature type="transmembrane region" description="Helical" evidence="8">
    <location>
        <begin position="277"/>
        <end position="301"/>
    </location>
</feature>
<keyword evidence="7" id="KW-0479">Metal-binding</keyword>
<keyword evidence="8" id="KW-1133">Transmembrane helix</keyword>
<dbReference type="PROSITE" id="PS50835">
    <property type="entry name" value="IG_LIKE"/>
    <property type="match status" value="2"/>
</dbReference>
<evidence type="ECO:0000256" key="4">
    <source>
        <dbReference type="ARBA" id="ARBA00023157"/>
    </source>
</evidence>
<dbReference type="EMBL" id="JAIZAY010000019">
    <property type="protein sequence ID" value="KAJ8024204.1"/>
    <property type="molecule type" value="Genomic_DNA"/>
</dbReference>
<feature type="domain" description="Ig-like" evidence="10">
    <location>
        <begin position="66"/>
        <end position="158"/>
    </location>
</feature>
<dbReference type="InterPro" id="IPR050198">
    <property type="entry name" value="Non-receptor_tyrosine_kinases"/>
</dbReference>
<dbReference type="Pfam" id="PF07714">
    <property type="entry name" value="PK_Tyr_Ser-Thr"/>
    <property type="match status" value="1"/>
</dbReference>
<evidence type="ECO:0000256" key="3">
    <source>
        <dbReference type="ARBA" id="ARBA00022840"/>
    </source>
</evidence>
<keyword evidence="11" id="KW-0675">Receptor</keyword>
<dbReference type="InterPro" id="IPR011009">
    <property type="entry name" value="Kinase-like_dom_sf"/>
</dbReference>
<dbReference type="InterPro" id="IPR013162">
    <property type="entry name" value="CD80_C2-set"/>
</dbReference>
<evidence type="ECO:0000256" key="8">
    <source>
        <dbReference type="SAM" id="Phobius"/>
    </source>
</evidence>
<dbReference type="GO" id="GO:0016020">
    <property type="term" value="C:membrane"/>
    <property type="evidence" value="ECO:0007669"/>
    <property type="project" value="UniProtKB-SubCell"/>
</dbReference>
<evidence type="ECO:0000259" key="10">
    <source>
        <dbReference type="PROSITE" id="PS50835"/>
    </source>
</evidence>
<dbReference type="GO" id="GO:0005524">
    <property type="term" value="F:ATP binding"/>
    <property type="evidence" value="ECO:0007669"/>
    <property type="project" value="UniProtKB-KW"/>
</dbReference>
<dbReference type="GO" id="GO:0046872">
    <property type="term" value="F:metal ion binding"/>
    <property type="evidence" value="ECO:0007669"/>
    <property type="project" value="UniProtKB-KW"/>
</dbReference>
<dbReference type="InterPro" id="IPR000719">
    <property type="entry name" value="Prot_kinase_dom"/>
</dbReference>
<gene>
    <name evidence="11" type="ORF">HOLleu_36865</name>
</gene>
<dbReference type="InterPro" id="IPR036179">
    <property type="entry name" value="Ig-like_dom_sf"/>
</dbReference>
<dbReference type="InterPro" id="IPR013783">
    <property type="entry name" value="Ig-like_fold"/>
</dbReference>
<dbReference type="PIRSF" id="PIRSF000615">
    <property type="entry name" value="TyrPK_CSF1-R"/>
    <property type="match status" value="1"/>
</dbReference>
<evidence type="ECO:0000313" key="12">
    <source>
        <dbReference type="Proteomes" id="UP001152320"/>
    </source>
</evidence>
<feature type="binding site" evidence="7">
    <location>
        <position position="542"/>
    </location>
    <ligand>
        <name>Mg(2+)</name>
        <dbReference type="ChEBI" id="CHEBI:18420"/>
    </ligand>
</feature>
<dbReference type="Gene3D" id="2.60.40.10">
    <property type="entry name" value="Immunoglobulins"/>
    <property type="match status" value="1"/>
</dbReference>
<evidence type="ECO:0000256" key="1">
    <source>
        <dbReference type="ARBA" id="ARBA00004167"/>
    </source>
</evidence>
<evidence type="ECO:0000259" key="9">
    <source>
        <dbReference type="PROSITE" id="PS50011"/>
    </source>
</evidence>
<keyword evidence="8" id="KW-0812">Transmembrane</keyword>
<keyword evidence="7" id="KW-0460">Magnesium</keyword>
<evidence type="ECO:0000256" key="7">
    <source>
        <dbReference type="PIRSR" id="PIRSR000615-3"/>
    </source>
</evidence>
<dbReference type="Proteomes" id="UP001152320">
    <property type="component" value="Chromosome 19"/>
</dbReference>
<keyword evidence="8" id="KW-0472">Membrane</keyword>
<dbReference type="AlphaFoldDB" id="A0A9Q0YKR3"/>
<keyword evidence="5" id="KW-0325">Glycoprotein</keyword>
<comment type="subcellular location">
    <subcellularLocation>
        <location evidence="1">Membrane</location>
        <topology evidence="1">Single-pass membrane protein</topology>
    </subcellularLocation>
</comment>
<feature type="binding site" evidence="6">
    <location>
        <position position="528"/>
    </location>
    <ligand>
        <name>ATP</name>
        <dbReference type="ChEBI" id="CHEBI:30616"/>
    </ligand>
</feature>
<evidence type="ECO:0000256" key="5">
    <source>
        <dbReference type="ARBA" id="ARBA00023180"/>
    </source>
</evidence>
<keyword evidence="12" id="KW-1185">Reference proteome</keyword>
<evidence type="ECO:0000313" key="11">
    <source>
        <dbReference type="EMBL" id="KAJ8024204.1"/>
    </source>
</evidence>
<dbReference type="GO" id="GO:0004672">
    <property type="term" value="F:protein kinase activity"/>
    <property type="evidence" value="ECO:0007669"/>
    <property type="project" value="InterPro"/>
</dbReference>
<dbReference type="SUPFAM" id="SSF56112">
    <property type="entry name" value="Protein kinase-like (PK-like)"/>
    <property type="match status" value="1"/>
</dbReference>
<dbReference type="PANTHER" id="PTHR24418">
    <property type="entry name" value="TYROSINE-PROTEIN KINASE"/>
    <property type="match status" value="1"/>
</dbReference>
<evidence type="ECO:0000256" key="6">
    <source>
        <dbReference type="PIRSR" id="PIRSR000615-2"/>
    </source>
</evidence>
<organism evidence="11 12">
    <name type="scientific">Holothuria leucospilota</name>
    <name type="common">Black long sea cucumber</name>
    <name type="synonym">Mertensiothuria leucospilota</name>
    <dbReference type="NCBI Taxonomy" id="206669"/>
    <lineage>
        <taxon>Eukaryota</taxon>
        <taxon>Metazoa</taxon>
        <taxon>Echinodermata</taxon>
        <taxon>Eleutherozoa</taxon>
        <taxon>Echinozoa</taxon>
        <taxon>Holothuroidea</taxon>
        <taxon>Aspidochirotacea</taxon>
        <taxon>Aspidochirotida</taxon>
        <taxon>Holothuriidae</taxon>
        <taxon>Holothuria</taxon>
    </lineage>
</organism>
<dbReference type="SUPFAM" id="SSF48726">
    <property type="entry name" value="Immunoglobulin"/>
    <property type="match status" value="1"/>
</dbReference>
<accession>A0A9Q0YKR3</accession>
<feature type="domain" description="Ig-like" evidence="10">
    <location>
        <begin position="173"/>
        <end position="261"/>
    </location>
</feature>
<dbReference type="InterPro" id="IPR001245">
    <property type="entry name" value="Ser-Thr/Tyr_kinase_cat_dom"/>
</dbReference>
<keyword evidence="3 6" id="KW-0067">ATP-binding</keyword>
<sequence length="691" mass="77409">MINGHIIDDVPQVTKPNSQENRTFDSISTLQFNSTDEEINITCYVSLDGTDIETSASATFLTYVLPSVFFLHNGSKVYADKVYVRKDDVINITCYARGSRPSANLAWGEKYDDLVSSSNGTQNDTSSVTFDTYLTLIISPENDMKIVCRSSIPEINVTETVDLNINTYALHEPSITFNGESYNTISINANESVTLICNGAHSTPKLTLTWRINGRYPHGSNFKVTPSLGLSSLIFQPEHNDLAECVSYLDGPNITRVANVTFHVKEKLVEKPVSFNYVLNLIVPFFAAILTILLVICVYIASRRLKGSQSTNFSSTLDIPMEERSNTAMTKVPQKEYVEGTSKTFPKPPDLELPQVPTGSEMPYYSDLPEQENAYELSFHTEYYSAMGKSGTGGKVFPEKDICFIANMKMGHIYDRWMGTIDVNPTDKKCVIFSTVSDSLRKKDIHLDKFVKRALELPDATHLTTVEGIGINEGKLYLIQEHLACETLDDRISDEFSRTEVMGHLNGILEGLEVIQSFGLLHPGLSTRKILLTKQRICKLYDFCLSEDASNIVRIRKSRKTCTLNQLAPEALLRDKYSKAGDVWSVAVVIWEILSCGSSPFPNEEQSPESENAVYNLPETWPTNYKLLRNKVLFDCWIQDTSLRPTTLQLKSSFLENFETLDTYGTSNTSTDDLASSYVQMKGLEKSTDDS</sequence>
<reference evidence="11" key="1">
    <citation type="submission" date="2021-10" db="EMBL/GenBank/DDBJ databases">
        <title>Tropical sea cucumber genome reveals ecological adaptation and Cuvierian tubules defense mechanism.</title>
        <authorList>
            <person name="Chen T."/>
        </authorList>
    </citation>
    <scope>NUCLEOTIDE SEQUENCE</scope>
    <source>
        <strain evidence="11">Nanhai2018</strain>
        <tissue evidence="11">Muscle</tissue>
    </source>
</reference>
<proteinExistence type="predicted"/>
<evidence type="ECO:0000256" key="2">
    <source>
        <dbReference type="ARBA" id="ARBA00022741"/>
    </source>
</evidence>
<keyword evidence="2 6" id="KW-0547">Nucleotide-binding</keyword>
<name>A0A9Q0YKR3_HOLLE</name>
<dbReference type="Gene3D" id="1.10.510.10">
    <property type="entry name" value="Transferase(Phosphotransferase) domain 1"/>
    <property type="match status" value="1"/>
</dbReference>
<dbReference type="InterPro" id="IPR007110">
    <property type="entry name" value="Ig-like_dom"/>
</dbReference>
<protein>
    <submittedName>
        <fullName evidence="11">Ephrin type-B receptor 3</fullName>
    </submittedName>
</protein>
<dbReference type="Pfam" id="PF08205">
    <property type="entry name" value="C2-set_2"/>
    <property type="match status" value="1"/>
</dbReference>
<keyword evidence="4" id="KW-1015">Disulfide bond</keyword>
<comment type="caution">
    <text evidence="11">The sequence shown here is derived from an EMBL/GenBank/DDBJ whole genome shotgun (WGS) entry which is preliminary data.</text>
</comment>
<dbReference type="PROSITE" id="PS50011">
    <property type="entry name" value="PROTEIN_KINASE_DOM"/>
    <property type="match status" value="1"/>
</dbReference>
<feature type="domain" description="Protein kinase" evidence="9">
    <location>
        <begin position="382"/>
        <end position="655"/>
    </location>
</feature>